<protein>
    <submittedName>
        <fullName evidence="5">Deaminase</fullName>
    </submittedName>
</protein>
<dbReference type="InterPro" id="IPR002734">
    <property type="entry name" value="RibDG_C"/>
</dbReference>
<organism evidence="5 6">
    <name type="scientific">Gryllotalpicola protaetiae</name>
    <dbReference type="NCBI Taxonomy" id="2419771"/>
    <lineage>
        <taxon>Bacteria</taxon>
        <taxon>Bacillati</taxon>
        <taxon>Actinomycetota</taxon>
        <taxon>Actinomycetes</taxon>
        <taxon>Micrococcales</taxon>
        <taxon>Microbacteriaceae</taxon>
        <taxon>Gryllotalpicola</taxon>
    </lineage>
</organism>
<keyword evidence="6" id="KW-1185">Reference proteome</keyword>
<dbReference type="PANTHER" id="PTHR38011">
    <property type="entry name" value="DIHYDROFOLATE REDUCTASE FAMILY PROTEIN (AFU_ORTHOLOGUE AFUA_8G06820)"/>
    <property type="match status" value="1"/>
</dbReference>
<comment type="pathway">
    <text evidence="1">Cofactor biosynthesis; riboflavin biosynthesis.</text>
</comment>
<dbReference type="GO" id="GO:0008703">
    <property type="term" value="F:5-amino-6-(5-phosphoribosylamino)uracil reductase activity"/>
    <property type="evidence" value="ECO:0007669"/>
    <property type="project" value="InterPro"/>
</dbReference>
<dbReference type="SUPFAM" id="SSF53597">
    <property type="entry name" value="Dihydrofolate reductase-like"/>
    <property type="match status" value="1"/>
</dbReference>
<dbReference type="RefSeq" id="WP_120787844.1">
    <property type="nucleotide sequence ID" value="NZ_CP032624.1"/>
</dbReference>
<name>A0A387BMR0_9MICO</name>
<dbReference type="Gene3D" id="3.40.430.10">
    <property type="entry name" value="Dihydrofolate Reductase, subunit A"/>
    <property type="match status" value="1"/>
</dbReference>
<dbReference type="EMBL" id="CP032624">
    <property type="protein sequence ID" value="AYG02310.1"/>
    <property type="molecule type" value="Genomic_DNA"/>
</dbReference>
<dbReference type="InterPro" id="IPR024072">
    <property type="entry name" value="DHFR-like_dom_sf"/>
</dbReference>
<accession>A0A387BMR0</accession>
<dbReference type="AlphaFoldDB" id="A0A387BMR0"/>
<dbReference type="GO" id="GO:0009231">
    <property type="term" value="P:riboflavin biosynthetic process"/>
    <property type="evidence" value="ECO:0007669"/>
    <property type="project" value="InterPro"/>
</dbReference>
<dbReference type="Proteomes" id="UP000275069">
    <property type="component" value="Chromosome"/>
</dbReference>
<dbReference type="KEGG" id="gry:D7I44_01360"/>
<dbReference type="Pfam" id="PF01872">
    <property type="entry name" value="RibD_C"/>
    <property type="match status" value="1"/>
</dbReference>
<dbReference type="PANTHER" id="PTHR38011:SF7">
    <property type="entry name" value="2,5-DIAMINO-6-RIBOSYLAMINO-4(3H)-PYRIMIDINONE 5'-PHOSPHATE REDUCTASE"/>
    <property type="match status" value="1"/>
</dbReference>
<sequence>MTRRPYVTVSCAMSLDGYLDDARPERLTMSNRDDLERVDELRAGQDAILVGASTIRRDDARLLVKSPARRDRRIAAGLPPSPAKVTVTSSGELSPDAAFFAQGDSAKLVYCPCDRADELRKRLGDRATVVGLGDGRVPMGELATELAERRGVRRLMVEGGGSVLTQFLADDLVDELQLVVAPFFVGQAGAPRMVEPSSFPWTAARRAPLLETRRIGDVVLLRYALSERCR</sequence>
<feature type="domain" description="Bacterial bifunctional deaminase-reductase C-terminal" evidence="4">
    <location>
        <begin position="5"/>
        <end position="219"/>
    </location>
</feature>
<evidence type="ECO:0000259" key="4">
    <source>
        <dbReference type="Pfam" id="PF01872"/>
    </source>
</evidence>
<evidence type="ECO:0000256" key="1">
    <source>
        <dbReference type="ARBA" id="ARBA00005104"/>
    </source>
</evidence>
<dbReference type="OrthoDB" id="9800865at2"/>
<gene>
    <name evidence="5" type="ORF">D7I44_01360</name>
</gene>
<reference evidence="5 6" key="1">
    <citation type="submission" date="2018-09" db="EMBL/GenBank/DDBJ databases">
        <title>Genome sequencing of strain 2DFW10M-5.</title>
        <authorList>
            <person name="Heo J."/>
            <person name="Kim S.-J."/>
            <person name="Kwon S.-W."/>
        </authorList>
    </citation>
    <scope>NUCLEOTIDE SEQUENCE [LARGE SCALE GENOMIC DNA]</scope>
    <source>
        <strain evidence="5 6">2DFW10M-5</strain>
    </source>
</reference>
<dbReference type="InterPro" id="IPR050765">
    <property type="entry name" value="Riboflavin_Biosynth_HTPR"/>
</dbReference>
<evidence type="ECO:0000256" key="3">
    <source>
        <dbReference type="ARBA" id="ARBA00023002"/>
    </source>
</evidence>
<evidence type="ECO:0000313" key="5">
    <source>
        <dbReference type="EMBL" id="AYG02310.1"/>
    </source>
</evidence>
<proteinExistence type="predicted"/>
<evidence type="ECO:0000313" key="6">
    <source>
        <dbReference type="Proteomes" id="UP000275069"/>
    </source>
</evidence>
<keyword evidence="3" id="KW-0560">Oxidoreductase</keyword>
<keyword evidence="2" id="KW-0521">NADP</keyword>
<evidence type="ECO:0000256" key="2">
    <source>
        <dbReference type="ARBA" id="ARBA00022857"/>
    </source>
</evidence>